<sequence length="64" mass="7250">MGILKLFSRDVGGFSLPFMARDLVDLYPPYPVAHHQQPPCSLYCCSYYFRPLGVSSWFSRSSAS</sequence>
<keyword evidence="2" id="KW-1185">Reference proteome</keyword>
<dbReference type="Proteomes" id="UP000657918">
    <property type="component" value="Unassembled WGS sequence"/>
</dbReference>
<accession>A0A835K2V7</accession>
<evidence type="ECO:0000313" key="2">
    <source>
        <dbReference type="Proteomes" id="UP000657918"/>
    </source>
</evidence>
<comment type="caution">
    <text evidence="1">The sequence shown here is derived from an EMBL/GenBank/DDBJ whole genome shotgun (WGS) entry which is preliminary data.</text>
</comment>
<reference evidence="1 2" key="1">
    <citation type="submission" date="2020-10" db="EMBL/GenBank/DDBJ databases">
        <title>Plant Genome Project.</title>
        <authorList>
            <person name="Zhang R.-G."/>
        </authorList>
    </citation>
    <scope>NUCLEOTIDE SEQUENCE [LARGE SCALE GENOMIC DNA]</scope>
    <source>
        <strain evidence="1">FAFU-HL-1</strain>
        <tissue evidence="1">Leaf</tissue>
    </source>
</reference>
<evidence type="ECO:0000313" key="1">
    <source>
        <dbReference type="EMBL" id="KAF9681018.1"/>
    </source>
</evidence>
<gene>
    <name evidence="1" type="ORF">SADUNF_Sadunf06G0182000</name>
</gene>
<protein>
    <submittedName>
        <fullName evidence="1">Uncharacterized protein</fullName>
    </submittedName>
</protein>
<dbReference type="AlphaFoldDB" id="A0A835K2V7"/>
<dbReference type="EMBL" id="JADGMS010000006">
    <property type="protein sequence ID" value="KAF9681018.1"/>
    <property type="molecule type" value="Genomic_DNA"/>
</dbReference>
<organism evidence="1 2">
    <name type="scientific">Salix dunnii</name>
    <dbReference type="NCBI Taxonomy" id="1413687"/>
    <lineage>
        <taxon>Eukaryota</taxon>
        <taxon>Viridiplantae</taxon>
        <taxon>Streptophyta</taxon>
        <taxon>Embryophyta</taxon>
        <taxon>Tracheophyta</taxon>
        <taxon>Spermatophyta</taxon>
        <taxon>Magnoliopsida</taxon>
        <taxon>eudicotyledons</taxon>
        <taxon>Gunneridae</taxon>
        <taxon>Pentapetalae</taxon>
        <taxon>rosids</taxon>
        <taxon>fabids</taxon>
        <taxon>Malpighiales</taxon>
        <taxon>Salicaceae</taxon>
        <taxon>Saliceae</taxon>
        <taxon>Salix</taxon>
    </lineage>
</organism>
<name>A0A835K2V7_9ROSI</name>
<proteinExistence type="predicted"/>